<dbReference type="Proteomes" id="UP001470230">
    <property type="component" value="Unassembled WGS sequence"/>
</dbReference>
<sequence>MVQFHGCLCSRKPLSTKEFKEGHITYEMFEDQKRTKITPNDREHPRFTDWVVVEKYEGPIKSETVEKRKDFDLGFKFSSDGKARYKVTVD</sequence>
<evidence type="ECO:0000313" key="1">
    <source>
        <dbReference type="EMBL" id="KAK8876463.1"/>
    </source>
</evidence>
<dbReference type="EMBL" id="JAPFFF010000012">
    <property type="protein sequence ID" value="KAK8876463.1"/>
    <property type="molecule type" value="Genomic_DNA"/>
</dbReference>
<reference evidence="1 2" key="1">
    <citation type="submission" date="2024-04" db="EMBL/GenBank/DDBJ databases">
        <title>Tritrichomonas musculus Genome.</title>
        <authorList>
            <person name="Alves-Ferreira E."/>
            <person name="Grigg M."/>
            <person name="Lorenzi H."/>
            <person name="Galac M."/>
        </authorList>
    </citation>
    <scope>NUCLEOTIDE SEQUENCE [LARGE SCALE GENOMIC DNA]</scope>
    <source>
        <strain evidence="1 2">EAF2021</strain>
    </source>
</reference>
<protein>
    <submittedName>
        <fullName evidence="1">Uncharacterized protein</fullName>
    </submittedName>
</protein>
<evidence type="ECO:0000313" key="2">
    <source>
        <dbReference type="Proteomes" id="UP001470230"/>
    </source>
</evidence>
<gene>
    <name evidence="1" type="ORF">M9Y10_006676</name>
</gene>
<organism evidence="1 2">
    <name type="scientific">Tritrichomonas musculus</name>
    <dbReference type="NCBI Taxonomy" id="1915356"/>
    <lineage>
        <taxon>Eukaryota</taxon>
        <taxon>Metamonada</taxon>
        <taxon>Parabasalia</taxon>
        <taxon>Tritrichomonadida</taxon>
        <taxon>Tritrichomonadidae</taxon>
        <taxon>Tritrichomonas</taxon>
    </lineage>
</organism>
<keyword evidence="2" id="KW-1185">Reference proteome</keyword>
<accession>A0ABR2JES5</accession>
<name>A0ABR2JES5_9EUKA</name>
<comment type="caution">
    <text evidence="1">The sequence shown here is derived from an EMBL/GenBank/DDBJ whole genome shotgun (WGS) entry which is preliminary data.</text>
</comment>
<proteinExistence type="predicted"/>